<organism evidence="9">
    <name type="scientific">marine metagenome</name>
    <dbReference type="NCBI Taxonomy" id="408172"/>
    <lineage>
        <taxon>unclassified sequences</taxon>
        <taxon>metagenomes</taxon>
        <taxon>ecological metagenomes</taxon>
    </lineage>
</organism>
<protein>
    <recommendedName>
        <fullName evidence="8">General secretion pathway GspH domain-containing protein</fullName>
    </recommendedName>
</protein>
<sequence length="163" mass="17901">MVVVIISVLMGTVVLSFFGSDREQRLKTAAQRMTTAIELARQESLARNETWGIYVDVDSYSFAIYDEAKETWDETERRPFSRYNVEAGITLTVDGPSVPAAGSGLVDLSSSASLRRAPHVVIYASGEQTPFEAHWIPDWGVAGWTVFSDGIGRTRLVAIGDRG</sequence>
<proteinExistence type="predicted"/>
<feature type="domain" description="General secretion pathway GspH" evidence="8">
    <location>
        <begin position="29"/>
        <end position="132"/>
    </location>
</feature>
<dbReference type="SUPFAM" id="SSF54523">
    <property type="entry name" value="Pili subunits"/>
    <property type="match status" value="1"/>
</dbReference>
<comment type="subcellular location">
    <subcellularLocation>
        <location evidence="1">Cell inner membrane</location>
        <topology evidence="1">Single-pass membrane protein</topology>
    </subcellularLocation>
</comment>
<evidence type="ECO:0000256" key="1">
    <source>
        <dbReference type="ARBA" id="ARBA00004377"/>
    </source>
</evidence>
<dbReference type="GO" id="GO:0015627">
    <property type="term" value="C:type II protein secretion system complex"/>
    <property type="evidence" value="ECO:0007669"/>
    <property type="project" value="InterPro"/>
</dbReference>
<dbReference type="GO" id="GO:0005886">
    <property type="term" value="C:plasma membrane"/>
    <property type="evidence" value="ECO:0007669"/>
    <property type="project" value="UniProtKB-SubCell"/>
</dbReference>
<evidence type="ECO:0000256" key="4">
    <source>
        <dbReference type="ARBA" id="ARBA00022519"/>
    </source>
</evidence>
<evidence type="ECO:0000256" key="5">
    <source>
        <dbReference type="ARBA" id="ARBA00022692"/>
    </source>
</evidence>
<keyword evidence="7" id="KW-0472">Membrane</keyword>
<keyword evidence="5" id="KW-0812">Transmembrane</keyword>
<keyword evidence="6" id="KW-1133">Transmembrane helix</keyword>
<dbReference type="InterPro" id="IPR045584">
    <property type="entry name" value="Pilin-like"/>
</dbReference>
<accession>A0A381SPM7</accession>
<evidence type="ECO:0000313" key="9">
    <source>
        <dbReference type="EMBL" id="SVA05268.1"/>
    </source>
</evidence>
<dbReference type="Pfam" id="PF12019">
    <property type="entry name" value="GspH"/>
    <property type="match status" value="1"/>
</dbReference>
<evidence type="ECO:0000259" key="8">
    <source>
        <dbReference type="Pfam" id="PF12019"/>
    </source>
</evidence>
<keyword evidence="4" id="KW-0997">Cell inner membrane</keyword>
<dbReference type="Gene3D" id="3.55.40.10">
    <property type="entry name" value="minor pseudopilin epsh domain"/>
    <property type="match status" value="1"/>
</dbReference>
<evidence type="ECO:0000256" key="3">
    <source>
        <dbReference type="ARBA" id="ARBA00022481"/>
    </source>
</evidence>
<dbReference type="EMBL" id="UINC01003320">
    <property type="protein sequence ID" value="SVA05268.1"/>
    <property type="molecule type" value="Genomic_DNA"/>
</dbReference>
<name>A0A381SPM7_9ZZZZ</name>
<dbReference type="GO" id="GO:0015628">
    <property type="term" value="P:protein secretion by the type II secretion system"/>
    <property type="evidence" value="ECO:0007669"/>
    <property type="project" value="InterPro"/>
</dbReference>
<evidence type="ECO:0000256" key="7">
    <source>
        <dbReference type="ARBA" id="ARBA00023136"/>
    </source>
</evidence>
<dbReference type="AlphaFoldDB" id="A0A381SPM7"/>
<evidence type="ECO:0000256" key="6">
    <source>
        <dbReference type="ARBA" id="ARBA00022989"/>
    </source>
</evidence>
<dbReference type="InterPro" id="IPR022346">
    <property type="entry name" value="T2SS_GspH"/>
</dbReference>
<keyword evidence="3" id="KW-0488">Methylation</keyword>
<evidence type="ECO:0000256" key="2">
    <source>
        <dbReference type="ARBA" id="ARBA00022475"/>
    </source>
</evidence>
<gene>
    <name evidence="9" type="ORF">METZ01_LOCUS58122</name>
</gene>
<keyword evidence="2" id="KW-1003">Cell membrane</keyword>
<reference evidence="9" key="1">
    <citation type="submission" date="2018-05" db="EMBL/GenBank/DDBJ databases">
        <authorList>
            <person name="Lanie J.A."/>
            <person name="Ng W.-L."/>
            <person name="Kazmierczak K.M."/>
            <person name="Andrzejewski T.M."/>
            <person name="Davidsen T.M."/>
            <person name="Wayne K.J."/>
            <person name="Tettelin H."/>
            <person name="Glass J.I."/>
            <person name="Rusch D."/>
            <person name="Podicherti R."/>
            <person name="Tsui H.-C.T."/>
            <person name="Winkler M.E."/>
        </authorList>
    </citation>
    <scope>NUCLEOTIDE SEQUENCE</scope>
</reference>